<dbReference type="InterPro" id="IPR046532">
    <property type="entry name" value="DUF6597"/>
</dbReference>
<dbReference type="PROSITE" id="PS01124">
    <property type="entry name" value="HTH_ARAC_FAMILY_2"/>
    <property type="match status" value="1"/>
</dbReference>
<keyword evidence="6" id="KW-1185">Reference proteome</keyword>
<dbReference type="GO" id="GO:0003700">
    <property type="term" value="F:DNA-binding transcription factor activity"/>
    <property type="evidence" value="ECO:0007669"/>
    <property type="project" value="InterPro"/>
</dbReference>
<dbReference type="PANTHER" id="PTHR46796:SF15">
    <property type="entry name" value="BLL1074 PROTEIN"/>
    <property type="match status" value="1"/>
</dbReference>
<dbReference type="Pfam" id="PF20240">
    <property type="entry name" value="DUF6597"/>
    <property type="match status" value="1"/>
</dbReference>
<dbReference type="Proteomes" id="UP000611640">
    <property type="component" value="Chromosome"/>
</dbReference>
<evidence type="ECO:0000256" key="1">
    <source>
        <dbReference type="ARBA" id="ARBA00023015"/>
    </source>
</evidence>
<dbReference type="SUPFAM" id="SSF46689">
    <property type="entry name" value="Homeodomain-like"/>
    <property type="match status" value="1"/>
</dbReference>
<keyword evidence="3" id="KW-0804">Transcription</keyword>
<evidence type="ECO:0000256" key="2">
    <source>
        <dbReference type="ARBA" id="ARBA00023125"/>
    </source>
</evidence>
<dbReference type="KEGG" id="atl:Athai_01120"/>
<dbReference type="Pfam" id="PF12833">
    <property type="entry name" value="HTH_18"/>
    <property type="match status" value="1"/>
</dbReference>
<proteinExistence type="predicted"/>
<feature type="domain" description="HTH araC/xylS-type" evidence="4">
    <location>
        <begin position="184"/>
        <end position="285"/>
    </location>
</feature>
<dbReference type="Gene3D" id="1.10.10.60">
    <property type="entry name" value="Homeodomain-like"/>
    <property type="match status" value="1"/>
</dbReference>
<name>A0A7R7DJ35_9ACTN</name>
<evidence type="ECO:0000259" key="4">
    <source>
        <dbReference type="PROSITE" id="PS01124"/>
    </source>
</evidence>
<dbReference type="SMART" id="SM00342">
    <property type="entry name" value="HTH_ARAC"/>
    <property type="match status" value="1"/>
</dbReference>
<dbReference type="AlphaFoldDB" id="A0A7R7DJ35"/>
<dbReference type="InterPro" id="IPR050204">
    <property type="entry name" value="AraC_XylS_family_regulators"/>
</dbReference>
<protein>
    <submittedName>
        <fullName evidence="5">AraC family transcriptional regulator</fullName>
    </submittedName>
</protein>
<gene>
    <name evidence="5" type="ORF">Athai_01120</name>
</gene>
<dbReference type="PANTHER" id="PTHR46796">
    <property type="entry name" value="HTH-TYPE TRANSCRIPTIONAL ACTIVATOR RHAS-RELATED"/>
    <property type="match status" value="1"/>
</dbReference>
<keyword evidence="1" id="KW-0805">Transcription regulation</keyword>
<dbReference type="EMBL" id="AP023355">
    <property type="protein sequence ID" value="BCJ32609.1"/>
    <property type="molecule type" value="Genomic_DNA"/>
</dbReference>
<dbReference type="InterPro" id="IPR009057">
    <property type="entry name" value="Homeodomain-like_sf"/>
</dbReference>
<sequence>MVRVTAAMASAAVERCDMAPTLGAAGRRGIEQRRHRLGRVGRDGRELRSAWSRYQRHTFHDPSPALAPWVARYWEARWDYAEPYRQKIVPYPNVHLSFGAGRADVNGVCSGYRIRVLEGRDHVFGVAFRPGGFRPFLGASVATITDRVVPATGVFGPDLPSRLDVPTVEAFLLAHLPGDDPRVRRAAAAVELIAQDRAVTRAEQLAGELGLSIRGLQRLFAEYVGIGPKWVIRRYRLHEVTARMAAGGAIDWAGLAADLGYADQGHFIRDFTSIFGESPTWYAQRY</sequence>
<dbReference type="InterPro" id="IPR018060">
    <property type="entry name" value="HTH_AraC"/>
</dbReference>
<evidence type="ECO:0000313" key="6">
    <source>
        <dbReference type="Proteomes" id="UP000611640"/>
    </source>
</evidence>
<evidence type="ECO:0000313" key="5">
    <source>
        <dbReference type="EMBL" id="BCJ32609.1"/>
    </source>
</evidence>
<evidence type="ECO:0000256" key="3">
    <source>
        <dbReference type="ARBA" id="ARBA00023163"/>
    </source>
</evidence>
<accession>A0A7R7DJ35</accession>
<reference evidence="5 6" key="1">
    <citation type="submission" date="2020-08" db="EMBL/GenBank/DDBJ databases">
        <title>Whole genome shotgun sequence of Actinocatenispora thailandica NBRC 105041.</title>
        <authorList>
            <person name="Komaki H."/>
            <person name="Tamura T."/>
        </authorList>
    </citation>
    <scope>NUCLEOTIDE SEQUENCE [LARGE SCALE GENOMIC DNA]</scope>
    <source>
        <strain evidence="5 6">NBRC 105041</strain>
    </source>
</reference>
<organism evidence="5 6">
    <name type="scientific">Actinocatenispora thailandica</name>
    <dbReference type="NCBI Taxonomy" id="227318"/>
    <lineage>
        <taxon>Bacteria</taxon>
        <taxon>Bacillati</taxon>
        <taxon>Actinomycetota</taxon>
        <taxon>Actinomycetes</taxon>
        <taxon>Micromonosporales</taxon>
        <taxon>Micromonosporaceae</taxon>
        <taxon>Actinocatenispora</taxon>
    </lineage>
</organism>
<keyword evidence="2" id="KW-0238">DNA-binding</keyword>
<dbReference type="GO" id="GO:0043565">
    <property type="term" value="F:sequence-specific DNA binding"/>
    <property type="evidence" value="ECO:0007669"/>
    <property type="project" value="InterPro"/>
</dbReference>